<accession>A0ABY4IBN4</accession>
<feature type="transmembrane region" description="Helical" evidence="1">
    <location>
        <begin position="355"/>
        <end position="375"/>
    </location>
</feature>
<dbReference type="EMBL" id="CP078076">
    <property type="protein sequence ID" value="UPL09974.1"/>
    <property type="molecule type" value="Genomic_DNA"/>
</dbReference>
<keyword evidence="1" id="KW-1133">Transmembrane helix</keyword>
<organism evidence="3 4">
    <name type="scientific">Microbacterium sufflavum</name>
    <dbReference type="NCBI Taxonomy" id="2851649"/>
    <lineage>
        <taxon>Bacteria</taxon>
        <taxon>Bacillati</taxon>
        <taxon>Actinomycetota</taxon>
        <taxon>Actinomycetes</taxon>
        <taxon>Micrococcales</taxon>
        <taxon>Microbacteriaceae</taxon>
        <taxon>Microbacterium</taxon>
    </lineage>
</organism>
<evidence type="ECO:0000256" key="1">
    <source>
        <dbReference type="SAM" id="Phobius"/>
    </source>
</evidence>
<keyword evidence="4" id="KW-1185">Reference proteome</keyword>
<dbReference type="RefSeq" id="WP_247982181.1">
    <property type="nucleotide sequence ID" value="NZ_CP078076.1"/>
</dbReference>
<dbReference type="Pfam" id="PF20155">
    <property type="entry name" value="TMP_3"/>
    <property type="match status" value="1"/>
</dbReference>
<dbReference type="Proteomes" id="UP000831467">
    <property type="component" value="Chromosome"/>
</dbReference>
<name>A0ABY4IBN4_9MICO</name>
<keyword evidence="1" id="KW-0472">Membrane</keyword>
<feature type="transmembrane region" description="Helical" evidence="1">
    <location>
        <begin position="330"/>
        <end position="349"/>
    </location>
</feature>
<feature type="domain" description="Tape measure protein N-terminal" evidence="2">
    <location>
        <begin position="81"/>
        <end position="257"/>
    </location>
</feature>
<keyword evidence="1" id="KW-0812">Transmembrane</keyword>
<evidence type="ECO:0000313" key="3">
    <source>
        <dbReference type="EMBL" id="UPL09974.1"/>
    </source>
</evidence>
<protein>
    <submittedName>
        <fullName evidence="3">Tape measure protein</fullName>
    </submittedName>
</protein>
<evidence type="ECO:0000313" key="4">
    <source>
        <dbReference type="Proteomes" id="UP000831467"/>
    </source>
</evidence>
<feature type="transmembrane region" description="Helical" evidence="1">
    <location>
        <begin position="569"/>
        <end position="589"/>
    </location>
</feature>
<dbReference type="NCBIfam" id="TIGR02675">
    <property type="entry name" value="tape_meas_nterm"/>
    <property type="match status" value="1"/>
</dbReference>
<reference evidence="3 4" key="1">
    <citation type="submission" date="2021-06" db="EMBL/GenBank/DDBJ databases">
        <title>Genome-based taxonomic framework of Microbacterium strains isolated from marine environment, the description of four new species and reclassification of four preexisting species.</title>
        <authorList>
            <person name="Lee S.D."/>
            <person name="Kim S.-M."/>
            <person name="Byeon Y.-S."/>
            <person name="Yang H.L."/>
            <person name="Kim I.S."/>
        </authorList>
    </citation>
    <scope>NUCLEOTIDE SEQUENCE [LARGE SCALE GENOMIC DNA]</scope>
    <source>
        <strain evidence="3 4">SSW1-51</strain>
    </source>
</reference>
<dbReference type="InterPro" id="IPR013491">
    <property type="entry name" value="Tape_meas_N"/>
</dbReference>
<evidence type="ECO:0000259" key="2">
    <source>
        <dbReference type="Pfam" id="PF20155"/>
    </source>
</evidence>
<gene>
    <name evidence="3" type="ORF">KV394_02115</name>
</gene>
<proteinExistence type="predicted"/>
<sequence>MAFGLFGGAVVAQEIGVAYVSLLPSGAGFSKAVDKEAQQAFSGAEKRSTGFFASLRSGVGKVVGGVGLLAGTVGAIALGGGISRALNIEDATAKLKGLGHDTQAVEAIMKDALASVKGTAFGLDAAATTAASAVAAGIKPGQELERYLRLTADAATIAGTSMEEMGSIINQVTSKGYAGMENLNRLTERGIPILQWLADEYGVTADELQKMVSRGEVDAATFRKVIEDNIGGAALASGETTRGSLANLGAALSRLGEAFAGPVLGLAKDFFGELTTIADGITSRVQPVVEKLQVTLDGIDFQFSDSVLSTLDRVVAGFSELKGTFAGMEGLTPILATLAGAMAPLLSALPIIGRFLPAISGPVGAVIGLLAGMVIESDALQSALLGLGETFKPLGAVLQELGTTIGPVVASVFAELGDQLAEVVPLISETLVDAISQLLPPLSELLISLLPLLPPLIDLVIGVLPVFTELLSFLIPIVAAIAQGIADWLTIFTALQTAFAGDTTFDDFVATLYSVIGPVGDLWRSVYEAAEQVYAALTWIDGVWRATFGQITAVLTGAYRNISTTASSIWSTLTSVFSGGVSTVVGIFANFPRSIQSLFSGVGSWLVSSGRALIRGFIDGINSMVGAVGDAIGGVLEWASGFFPHSPAKRGPFSGQGWTAVFDGGESLMEQFALGAERFRPELSFSNFTTLASIQGAVAPGDIYVQNPFTADYLLAEVESAADRRIGAYDDRRAFATRGGRRQ</sequence>